<feature type="coiled-coil region" evidence="1">
    <location>
        <begin position="208"/>
        <end position="235"/>
    </location>
</feature>
<name>A0A256SSB2_LIMRT</name>
<feature type="signal peptide" evidence="2">
    <location>
        <begin position="1"/>
        <end position="32"/>
    </location>
</feature>
<proteinExistence type="predicted"/>
<keyword evidence="1" id="KW-0175">Coiled coil</keyword>
<sequence length="634" mass="70318">MKKRKLKKSLATTATVMAVTTGVTAISNSAKADTVQNSKNTIQQTLPDVSQQAQQNVCAAQDAVNKANADVATANNDLNIANQNLADADQNVDSNKNQVKQTKEQLSSLEQTKENAQQVLTNAHDEYYELLKQPVDISYMATSSGGLSVYERSMLDYIAYDNQGNLISKNQAYKNFLANNYQGNIDLLKKIIVENEKTINYLKMGRPFEDSIKNLEQARSTVKEELEELYKVEAAQREGKYYKPKYNISWINTDSYGLSYSYSSPNYNEWNDVDEIDHTQNLIKNHEEALNKIQQRLAELHNKTQSAVEKAEKTSIAAQELLQKLEQISQPLITATQQIKDAESTMSQAKQNLALQEELLTQAKDKRNMMQFQAINAQTKLLQALLNKTNSQEKLASTKEKLPIQTDALKYSSLINLEPLTVEPGVTPAPKVTTAIAVENNDHQNKAVITLPSDEQENKLPQGTKVVWKDDAKVAADLQRPGKHTEDVLIVFPDGSVILTNEQVTVIATEKQADANKEISPVQETVDTAQENNMRTNDVPVQIVEVEVNNDNQTSAPEILVTPQTKQNTVQPNVVIKGQTARNNSARSSLAKSYKAKTTNNVLPRTGDEASLSIIALGAVIELVGIGATLKRYE</sequence>
<comment type="caution">
    <text evidence="3">The sequence shown here is derived from an EMBL/GenBank/DDBJ whole genome shotgun (WGS) entry which is preliminary data.</text>
</comment>
<dbReference type="Gene3D" id="1.10.287.620">
    <property type="entry name" value="Helix Hairpins"/>
    <property type="match status" value="1"/>
</dbReference>
<feature type="coiled-coil region" evidence="1">
    <location>
        <begin position="64"/>
        <end position="126"/>
    </location>
</feature>
<dbReference type="AlphaFoldDB" id="A0A256SSB2"/>
<dbReference type="EMBL" id="NGPL01000032">
    <property type="protein sequence ID" value="OYS69008.1"/>
    <property type="molecule type" value="Genomic_DNA"/>
</dbReference>
<reference evidence="3 4" key="2">
    <citation type="submission" date="2017-09" db="EMBL/GenBank/DDBJ databases">
        <title>Tripartite evolution among Lactobacillus johnsonii, Lactobacillus taiwanensis, Lactobacillus reuteri and their rodent host.</title>
        <authorList>
            <person name="Wang T."/>
            <person name="Knowles S."/>
            <person name="Cheng C."/>
        </authorList>
    </citation>
    <scope>NUCLEOTIDE SEQUENCE [LARGE SCALE GENOMIC DNA]</scope>
    <source>
        <strain evidence="3 4">114h</strain>
    </source>
</reference>
<dbReference type="SUPFAM" id="SSF57997">
    <property type="entry name" value="Tropomyosin"/>
    <property type="match status" value="1"/>
</dbReference>
<dbReference type="RefSeq" id="WP_094537162.1">
    <property type="nucleotide sequence ID" value="NZ_NGPL01000032.1"/>
</dbReference>
<accession>A0A256SSB2</accession>
<protein>
    <recommendedName>
        <fullName evidence="5">Gram-positive cocci surface proteins LPxTG domain-containing protein</fullName>
    </recommendedName>
</protein>
<organism evidence="3 4">
    <name type="scientific">Limosilactobacillus reuteri</name>
    <name type="common">Lactobacillus reuteri</name>
    <dbReference type="NCBI Taxonomy" id="1598"/>
    <lineage>
        <taxon>Bacteria</taxon>
        <taxon>Bacillati</taxon>
        <taxon>Bacillota</taxon>
        <taxon>Bacilli</taxon>
        <taxon>Lactobacillales</taxon>
        <taxon>Lactobacillaceae</taxon>
        <taxon>Limosilactobacillus</taxon>
    </lineage>
</organism>
<reference evidence="4" key="1">
    <citation type="submission" date="2017-05" db="EMBL/GenBank/DDBJ databases">
        <authorList>
            <person name="Lin X.B."/>
            <person name="Stothard P."/>
            <person name="Tasseva G."/>
            <person name="Walter J."/>
        </authorList>
    </citation>
    <scope>NUCLEOTIDE SEQUENCE [LARGE SCALE GENOMIC DNA]</scope>
    <source>
        <strain evidence="4">114h</strain>
    </source>
</reference>
<feature type="chain" id="PRO_5035277620" description="Gram-positive cocci surface proteins LPxTG domain-containing protein" evidence="2">
    <location>
        <begin position="33"/>
        <end position="634"/>
    </location>
</feature>
<gene>
    <name evidence="3" type="ORF">CBF96_06035</name>
</gene>
<feature type="coiled-coil region" evidence="1">
    <location>
        <begin position="276"/>
        <end position="366"/>
    </location>
</feature>
<evidence type="ECO:0008006" key="5">
    <source>
        <dbReference type="Google" id="ProtNLM"/>
    </source>
</evidence>
<evidence type="ECO:0000313" key="4">
    <source>
        <dbReference type="Proteomes" id="UP000215747"/>
    </source>
</evidence>
<evidence type="ECO:0000256" key="1">
    <source>
        <dbReference type="SAM" id="Coils"/>
    </source>
</evidence>
<dbReference type="Proteomes" id="UP000215747">
    <property type="component" value="Unassembled WGS sequence"/>
</dbReference>
<evidence type="ECO:0000256" key="2">
    <source>
        <dbReference type="SAM" id="SignalP"/>
    </source>
</evidence>
<keyword evidence="2" id="KW-0732">Signal</keyword>
<evidence type="ECO:0000313" key="3">
    <source>
        <dbReference type="EMBL" id="OYS69008.1"/>
    </source>
</evidence>